<dbReference type="PANTHER" id="PTHR14432">
    <property type="entry name" value="PROSAPIP2 PROTEIN/5-AZACYTIDINE INDUCED GENE 2"/>
    <property type="match status" value="1"/>
</dbReference>
<reference evidence="11" key="1">
    <citation type="submission" date="2020-10" db="EMBL/GenBank/DDBJ databases">
        <title>Feather gene expression reveals the developmental basis of iridescence in African starlings.</title>
        <authorList>
            <person name="Rubenstein D.R."/>
        </authorList>
    </citation>
    <scope>NUCLEOTIDE SEQUENCE</scope>
    <source>
        <strain evidence="11">SS15</strain>
        <tissue evidence="11">Liver</tissue>
    </source>
</reference>
<dbReference type="InterPro" id="IPR024581">
    <property type="entry name" value="TBD"/>
</dbReference>
<name>A0A835NUT7_9PASS</name>
<dbReference type="EMBL" id="JADDUC010000047">
    <property type="protein sequence ID" value="KAG0121611.1"/>
    <property type="molecule type" value="Genomic_DNA"/>
</dbReference>
<evidence type="ECO:0000256" key="2">
    <source>
        <dbReference type="ARBA" id="ARBA00022490"/>
    </source>
</evidence>
<organism evidence="11">
    <name type="scientific">Lamprotornis superbus</name>
    <dbReference type="NCBI Taxonomy" id="245042"/>
    <lineage>
        <taxon>Eukaryota</taxon>
        <taxon>Metazoa</taxon>
        <taxon>Chordata</taxon>
        <taxon>Craniata</taxon>
        <taxon>Vertebrata</taxon>
        <taxon>Euteleostomi</taxon>
        <taxon>Archelosauria</taxon>
        <taxon>Archosauria</taxon>
        <taxon>Dinosauria</taxon>
        <taxon>Saurischia</taxon>
        <taxon>Theropoda</taxon>
        <taxon>Coelurosauria</taxon>
        <taxon>Aves</taxon>
        <taxon>Neognathae</taxon>
        <taxon>Neoaves</taxon>
        <taxon>Telluraves</taxon>
        <taxon>Australaves</taxon>
        <taxon>Passeriformes</taxon>
        <taxon>Sturnidae</taxon>
        <taxon>Lamprotornis</taxon>
    </lineage>
</organism>
<evidence type="ECO:0000256" key="6">
    <source>
        <dbReference type="ARBA" id="ARBA00040858"/>
    </source>
</evidence>
<reference evidence="12 13" key="2">
    <citation type="journal article" date="2021" name="J. Hered.">
        <title>Feather Gene Expression Elucidates the Developmental Basis of Plumage Iridescence in African Starlings.</title>
        <authorList>
            <person name="Rubenstein D.R."/>
            <person name="Corvelo A."/>
            <person name="MacManes M.D."/>
            <person name="Maia R."/>
            <person name="Narzisi G."/>
            <person name="Rousaki A."/>
            <person name="Vandenabeele P."/>
            <person name="Shawkey M.D."/>
            <person name="Solomon J."/>
        </authorList>
    </citation>
    <scope>NUCLEOTIDE SEQUENCE [LARGE SCALE GENOMIC DNA]</scope>
    <source>
        <strain evidence="12">SS15</strain>
    </source>
</reference>
<feature type="region of interest" description="Disordered" evidence="9">
    <location>
        <begin position="453"/>
        <end position="473"/>
    </location>
</feature>
<comment type="subcellular location">
    <subcellularLocation>
        <location evidence="1">Cytoplasm</location>
    </subcellularLocation>
</comment>
<keyword evidence="4" id="KW-0832">Ubl conjugation</keyword>
<protein>
    <recommendedName>
        <fullName evidence="6">5-azacytidine-induced protein 2</fullName>
    </recommendedName>
</protein>
<keyword evidence="2" id="KW-0963">Cytoplasm</keyword>
<accession>A0A835NUT7</accession>
<evidence type="ECO:0000256" key="1">
    <source>
        <dbReference type="ARBA" id="ARBA00004496"/>
    </source>
</evidence>
<feature type="compositionally biased region" description="Basic and acidic residues" evidence="9">
    <location>
        <begin position="631"/>
        <end position="643"/>
    </location>
</feature>
<feature type="region of interest" description="Disordered" evidence="9">
    <location>
        <begin position="585"/>
        <end position="670"/>
    </location>
</feature>
<dbReference type="GO" id="GO:0005737">
    <property type="term" value="C:cytoplasm"/>
    <property type="evidence" value="ECO:0007669"/>
    <property type="project" value="UniProtKB-SubCell"/>
</dbReference>
<feature type="domain" description="Tbk1/Ikki binding" evidence="10">
    <location>
        <begin position="225"/>
        <end position="263"/>
    </location>
</feature>
<dbReference type="PANTHER" id="PTHR14432:SF6">
    <property type="entry name" value="5-AZACYTIDINE-INDUCED PROTEIN 2"/>
    <property type="match status" value="1"/>
</dbReference>
<feature type="coiled-coil region" evidence="8">
    <location>
        <begin position="52"/>
        <end position="79"/>
    </location>
</feature>
<evidence type="ECO:0000256" key="8">
    <source>
        <dbReference type="SAM" id="Coils"/>
    </source>
</evidence>
<keyword evidence="3" id="KW-0597">Phosphoprotein</keyword>
<evidence type="ECO:0000313" key="11">
    <source>
        <dbReference type="EMBL" id="KAG0121611.1"/>
    </source>
</evidence>
<dbReference type="AlphaFoldDB" id="A0A835NUT7"/>
<evidence type="ECO:0000256" key="5">
    <source>
        <dbReference type="ARBA" id="ARBA00023054"/>
    </source>
</evidence>
<evidence type="ECO:0000256" key="9">
    <source>
        <dbReference type="SAM" id="MobiDB-lite"/>
    </source>
</evidence>
<dbReference type="InterPro" id="IPR051891">
    <property type="entry name" value="TBK1-IKBKE_adapters"/>
</dbReference>
<feature type="region of interest" description="Disordered" evidence="9">
    <location>
        <begin position="196"/>
        <end position="219"/>
    </location>
</feature>
<dbReference type="EMBL" id="JADDUC020000001">
    <property type="protein sequence ID" value="KAI1242849.1"/>
    <property type="molecule type" value="Genomic_DNA"/>
</dbReference>
<evidence type="ECO:0000259" key="10">
    <source>
        <dbReference type="Pfam" id="PF12845"/>
    </source>
</evidence>
<feature type="compositionally biased region" description="Polar residues" evidence="9">
    <location>
        <begin position="453"/>
        <end position="468"/>
    </location>
</feature>
<gene>
    <name evidence="12" type="ORF">IHE44_0000403</name>
    <name evidence="11" type="ORF">IHE44_010783</name>
</gene>
<evidence type="ECO:0000256" key="7">
    <source>
        <dbReference type="ARBA" id="ARBA00045676"/>
    </source>
</evidence>
<proteinExistence type="predicted"/>
<evidence type="ECO:0000313" key="13">
    <source>
        <dbReference type="Proteomes" id="UP000618051"/>
    </source>
</evidence>
<sequence>MQTVMEELVEDDICILNHEKADNAHKRDSDIPVPSYTGDESVASHFALVTAYEDIKKRLKETEKENSFLKKKVRILEEKVLGSRLEEECSSVGREQVNKAYQAYREACIDRDHLKSKLEKMAKESAESLKNLNEQLQSKEVELLQLRTEVETQQVIKSLNCTQANWELEKLNSDLKVHSLERDLEKLKEECNSLRKELQNSKQKDQTQDKNPLHGDHLQRQDIQSVQQTYWDLKREMSNLRVVTDKQAEVLRKLKRSPPGAKKGNYVSCHYTTTDFFLLLAACTAPVQCVDLNISKLNLTSGVVYKNLSQNDKALGNAVSPPLLRDAHVPSERVTLQAWTEARPIPAGGKTFQEHNSYGKSSLEDNSWVFPSPPKPNENMFWEMKNNPTLLNCPADYLDQCNQNCLHKSELAILKKENSQISCDALSNFYSRKKTRAARDIWWSCSKTIPIPSNETQAHSKQRSSNNPDVGKEKQITDSTIQYMEFQQATKTKSQAAAIQEVTLGQSANSLRTVTQKKVMFQTIKVIPNISKYKPNKLRNRAQHNRPFGTCRGSAYDGKTTFSGTDKRAFWLRPEKNESFERLTLQQGASPALSSSGKLSLGPGTSTSALDPRDALHSGSKWTSIQKKRKKEGENHLKPERSCRATQGQLRSSDNRRFKETTSPPCPSATDSLAELQRQNISISQKESFIESKKEHPMLSSLQMLKMQEGECTSGHGAASSRKNEESVTTATQSNIYGKNFQRTPPQKQDFTKKHDATMICHKRPVEYTALEMGLETQVQDRFPSRAQSLVLASILRLLEKQHRRQGPRCTATNTAGHHNLRETQHLALAEGTGLLRYRAKGT</sequence>
<comment type="caution">
    <text evidence="11">The sequence shown here is derived from an EMBL/GenBank/DDBJ whole genome shotgun (WGS) entry which is preliminary data.</text>
</comment>
<comment type="function">
    <text evidence="7">Adapter protein which binds TBK1 and IKBKE playing a role in antiviral innate immunity. Activates serine/threonine-protein kinase TBK1 and facilitates its oligomerization. Enhances the phosphorylation of NF-kappa-B p65 subunit RELA by TBK1. Promotes TBK1-induced as well as TNF-alpha or PMA-induced activation of NF-kappa-B. Participates in IFNB promoter activation via TICAM1.</text>
</comment>
<reference evidence="12" key="3">
    <citation type="submission" date="2022-01" db="EMBL/GenBank/DDBJ databases">
        <authorList>
            <person name="Rubenstein D.R."/>
        </authorList>
    </citation>
    <scope>NUCLEOTIDE SEQUENCE</scope>
    <source>
        <strain evidence="12">SS15</strain>
        <tissue evidence="12">Liver</tissue>
    </source>
</reference>
<dbReference type="Pfam" id="PF12845">
    <property type="entry name" value="TBD"/>
    <property type="match status" value="1"/>
</dbReference>
<evidence type="ECO:0000256" key="4">
    <source>
        <dbReference type="ARBA" id="ARBA00022843"/>
    </source>
</evidence>
<evidence type="ECO:0000313" key="12">
    <source>
        <dbReference type="EMBL" id="KAI1242849.1"/>
    </source>
</evidence>
<keyword evidence="13" id="KW-1185">Reference proteome</keyword>
<feature type="compositionally biased region" description="Low complexity" evidence="9">
    <location>
        <begin position="588"/>
        <end position="608"/>
    </location>
</feature>
<evidence type="ECO:0000256" key="3">
    <source>
        <dbReference type="ARBA" id="ARBA00022553"/>
    </source>
</evidence>
<keyword evidence="5 8" id="KW-0175">Coiled coil</keyword>
<dbReference type="OrthoDB" id="8744179at2759"/>
<dbReference type="Proteomes" id="UP000618051">
    <property type="component" value="Unassembled WGS sequence"/>
</dbReference>